<dbReference type="PROSITE" id="PS00086">
    <property type="entry name" value="CYTOCHROME_P450"/>
    <property type="match status" value="1"/>
</dbReference>
<keyword evidence="4" id="KW-0560">Oxidoreductase</keyword>
<proteinExistence type="inferred from homology"/>
<reference evidence="7" key="2">
    <citation type="submission" date="2015-01" db="EMBL/GenBank/DDBJ databases">
        <title>Complete genome sequence of Methylobacterium aquaticum strain 22A.</title>
        <authorList>
            <person name="Tani A."/>
            <person name="Ogura Y."/>
            <person name="Hayashi T."/>
        </authorList>
    </citation>
    <scope>NUCLEOTIDE SEQUENCE [LARGE SCALE GENOMIC DNA]</scope>
    <source>
        <strain evidence="7">MA-22A</strain>
    </source>
</reference>
<evidence type="ECO:0000256" key="3">
    <source>
        <dbReference type="PIRSR" id="PIRSR602401-1"/>
    </source>
</evidence>
<comment type="cofactor">
    <cofactor evidence="1 3">
        <name>heme</name>
        <dbReference type="ChEBI" id="CHEBI:30413"/>
    </cofactor>
</comment>
<dbReference type="Proteomes" id="UP000061432">
    <property type="component" value="Chromosome"/>
</dbReference>
<name>A0A0C6F2K9_9HYPH</name>
<organism evidence="6 7">
    <name type="scientific">Methylobacterium aquaticum</name>
    <dbReference type="NCBI Taxonomy" id="270351"/>
    <lineage>
        <taxon>Bacteria</taxon>
        <taxon>Pseudomonadati</taxon>
        <taxon>Pseudomonadota</taxon>
        <taxon>Alphaproteobacteria</taxon>
        <taxon>Hyphomicrobiales</taxon>
        <taxon>Methylobacteriaceae</taxon>
        <taxon>Methylobacterium</taxon>
    </lineage>
</organism>
<gene>
    <name evidence="6" type="primary">cypX</name>
    <name evidence="6" type="ORF">Maq22A_c18715</name>
</gene>
<keyword evidence="3 4" id="KW-0479">Metal-binding</keyword>
<keyword evidence="3 4" id="KW-0349">Heme</keyword>
<dbReference type="GO" id="GO:0020037">
    <property type="term" value="F:heme binding"/>
    <property type="evidence" value="ECO:0007669"/>
    <property type="project" value="InterPro"/>
</dbReference>
<dbReference type="STRING" id="270351.Maq22A_c18715"/>
<dbReference type="InterPro" id="IPR036396">
    <property type="entry name" value="Cyt_P450_sf"/>
</dbReference>
<dbReference type="PANTHER" id="PTHR24305">
    <property type="entry name" value="CYTOCHROME P450"/>
    <property type="match status" value="1"/>
</dbReference>
<dbReference type="GO" id="GO:0016705">
    <property type="term" value="F:oxidoreductase activity, acting on paired donors, with incorporation or reduction of molecular oxygen"/>
    <property type="evidence" value="ECO:0007669"/>
    <property type="project" value="InterPro"/>
</dbReference>
<evidence type="ECO:0000313" key="7">
    <source>
        <dbReference type="Proteomes" id="UP000061432"/>
    </source>
</evidence>
<dbReference type="InterPro" id="IPR017972">
    <property type="entry name" value="Cyt_P450_CS"/>
</dbReference>
<dbReference type="PATRIC" id="fig|270351.10.peg.3610"/>
<feature type="region of interest" description="Disordered" evidence="5">
    <location>
        <begin position="227"/>
        <end position="246"/>
    </location>
</feature>
<comment type="similarity">
    <text evidence="2 4">Belongs to the cytochrome P450 family.</text>
</comment>
<sequence length="465" mass="50355">MTLTFAAEAYAPPVPDLAERVGWLGLLGAFRRNTLEAFPRACLDAPVVTIPLPGGRMVLLSTPAGARHVLLTAADDFERLPAGRRVLGPIAGRGLVLADGEAWRHQRRVLAPAFTPRTLPLMLRFVARSAEESCRRLEAGLGAPVDLRGEMQQVALDIATTSMFSLETGPLGAEIRALISGYLGRLGRPTVADFLLPPAWPTPSSPRRALFRRRWLKTVRAVLAARRAQGQRQGQGPGQEDGMRRDAPRDLFDLLDAAHGDAPGGLLADEIGTLIVAGHETTASTLFWACTLLARAPAVQDALAAEARGLDLTEAGAADTLPHLRLARAVAQEALRLYPPVYVIARRAARTSTVEGVTVPAGSIVMVPTWILHRNPRWWDRPAAFDPGRFLDRPEPDRFLYLPFGAGPRICIGAQLALAEATLVLARLARDFRLALDGNRPVLPVATTTVRPDHVPRFHLARRAG</sequence>
<keyword evidence="4" id="KW-0503">Monooxygenase</keyword>
<evidence type="ECO:0000256" key="2">
    <source>
        <dbReference type="ARBA" id="ARBA00010617"/>
    </source>
</evidence>
<keyword evidence="3 4" id="KW-0408">Iron</keyword>
<dbReference type="Pfam" id="PF00067">
    <property type="entry name" value="p450"/>
    <property type="match status" value="1"/>
</dbReference>
<accession>A0A0C6F2K9</accession>
<dbReference type="PANTHER" id="PTHR24305:SF166">
    <property type="entry name" value="CYTOCHROME P450 12A4, MITOCHONDRIAL-RELATED"/>
    <property type="match status" value="1"/>
</dbReference>
<dbReference type="PRINTS" id="PR00385">
    <property type="entry name" value="P450"/>
</dbReference>
<dbReference type="SUPFAM" id="SSF48264">
    <property type="entry name" value="Cytochrome P450"/>
    <property type="match status" value="1"/>
</dbReference>
<feature type="binding site" description="axial binding residue" evidence="3">
    <location>
        <position position="411"/>
    </location>
    <ligand>
        <name>heme</name>
        <dbReference type="ChEBI" id="CHEBI:30413"/>
    </ligand>
    <ligandPart>
        <name>Fe</name>
        <dbReference type="ChEBI" id="CHEBI:18248"/>
    </ligandPart>
</feature>
<reference evidence="6 7" key="1">
    <citation type="journal article" date="2015" name="Genome Announc.">
        <title>Complete Genome Sequence of Methylobacterium aquaticum Strain 22A, Isolated from Racomitrium japonicum Moss.</title>
        <authorList>
            <person name="Tani A."/>
            <person name="Ogura Y."/>
            <person name="Hayashi T."/>
            <person name="Kimbara K."/>
        </authorList>
    </citation>
    <scope>NUCLEOTIDE SEQUENCE [LARGE SCALE GENOMIC DNA]</scope>
    <source>
        <strain evidence="6 7">MA-22A</strain>
    </source>
</reference>
<dbReference type="InterPro" id="IPR002401">
    <property type="entry name" value="Cyt_P450_E_grp-I"/>
</dbReference>
<dbReference type="InterPro" id="IPR050121">
    <property type="entry name" value="Cytochrome_P450_monoxygenase"/>
</dbReference>
<dbReference type="RefSeq" id="WP_063920044.1">
    <property type="nucleotide sequence ID" value="NZ_AP014704.1"/>
</dbReference>
<dbReference type="GO" id="GO:0004497">
    <property type="term" value="F:monooxygenase activity"/>
    <property type="evidence" value="ECO:0007669"/>
    <property type="project" value="UniProtKB-KW"/>
</dbReference>
<dbReference type="Gene3D" id="1.10.630.10">
    <property type="entry name" value="Cytochrome P450"/>
    <property type="match status" value="1"/>
</dbReference>
<dbReference type="GO" id="GO:0005506">
    <property type="term" value="F:iron ion binding"/>
    <property type="evidence" value="ECO:0007669"/>
    <property type="project" value="InterPro"/>
</dbReference>
<protein>
    <submittedName>
        <fullName evidence="6">Cytochrome P450</fullName>
    </submittedName>
</protein>
<dbReference type="EMBL" id="AP014704">
    <property type="protein sequence ID" value="BAQ46826.1"/>
    <property type="molecule type" value="Genomic_DNA"/>
</dbReference>
<evidence type="ECO:0000256" key="5">
    <source>
        <dbReference type="SAM" id="MobiDB-lite"/>
    </source>
</evidence>
<dbReference type="InterPro" id="IPR001128">
    <property type="entry name" value="Cyt_P450"/>
</dbReference>
<evidence type="ECO:0000256" key="4">
    <source>
        <dbReference type="RuleBase" id="RU000461"/>
    </source>
</evidence>
<dbReference type="PRINTS" id="PR00463">
    <property type="entry name" value="EP450I"/>
</dbReference>
<dbReference type="AlphaFoldDB" id="A0A0C6F2K9"/>
<evidence type="ECO:0000313" key="6">
    <source>
        <dbReference type="EMBL" id="BAQ46826.1"/>
    </source>
</evidence>
<evidence type="ECO:0000256" key="1">
    <source>
        <dbReference type="ARBA" id="ARBA00001971"/>
    </source>
</evidence>
<dbReference type="KEGG" id="maqu:Maq22A_c18715"/>